<evidence type="ECO:0000256" key="4">
    <source>
        <dbReference type="ARBA" id="ARBA00022989"/>
    </source>
</evidence>
<dbReference type="InterPro" id="IPR002549">
    <property type="entry name" value="AI-2E-like"/>
</dbReference>
<feature type="transmembrane region" description="Helical" evidence="6">
    <location>
        <begin position="62"/>
        <end position="84"/>
    </location>
</feature>
<feature type="transmembrane region" description="Helical" evidence="6">
    <location>
        <begin position="151"/>
        <end position="174"/>
    </location>
</feature>
<feature type="transmembrane region" description="Helical" evidence="6">
    <location>
        <begin position="275"/>
        <end position="297"/>
    </location>
</feature>
<evidence type="ECO:0000256" key="5">
    <source>
        <dbReference type="ARBA" id="ARBA00023136"/>
    </source>
</evidence>
<keyword evidence="8" id="KW-1185">Reference proteome</keyword>
<comment type="similarity">
    <text evidence="2">Belongs to the autoinducer-2 exporter (AI-2E) (TC 2.A.86) family.</text>
</comment>
<dbReference type="PANTHER" id="PTHR21716">
    <property type="entry name" value="TRANSMEMBRANE PROTEIN"/>
    <property type="match status" value="1"/>
</dbReference>
<keyword evidence="3 6" id="KW-0812">Transmembrane</keyword>
<dbReference type="GO" id="GO:0055085">
    <property type="term" value="P:transmembrane transport"/>
    <property type="evidence" value="ECO:0007669"/>
    <property type="project" value="TreeGrafter"/>
</dbReference>
<name>A0A1I5AKD5_9RHOB</name>
<dbReference type="AlphaFoldDB" id="A0A1I5AKD5"/>
<sequence length="350" mass="38027">MYQPNPAIDPPLRFAIFLIATILTFGALKLGADILSPLVLALVTGVILAPLTDFLRRLGMPITLAALAILSFGLLLLMAVVFLAEPLIWKVVGELPKLKYEVRNIVEEFRTIIQGIDEVNKGVEEVLGTDGADSTAKAEGGDTAVPSLTDALFFAPVLVAHFLIFSGSLFFFLLTRNGIYNWLSHFIARDKPDVIRERLHTAEHLVSRYFVTISIINAGLGLVLSIVLMLIGLPSPFVWGAVAAVLNFVLYLGPLAVTVGLFLAGLIAFSGPMALLPPVAFLMLNVFEAQFVTPGLIGRNISVNPLLIFVSLLFWLWLWGPLGGIIAIPVLVIAMVMLDLFEQIPDTTEQ</sequence>
<evidence type="ECO:0000256" key="1">
    <source>
        <dbReference type="ARBA" id="ARBA00004141"/>
    </source>
</evidence>
<evidence type="ECO:0000256" key="3">
    <source>
        <dbReference type="ARBA" id="ARBA00022692"/>
    </source>
</evidence>
<protein>
    <submittedName>
        <fullName evidence="7">Predicted PurR-regulated permease PerM</fullName>
    </submittedName>
</protein>
<evidence type="ECO:0000256" key="2">
    <source>
        <dbReference type="ARBA" id="ARBA00009773"/>
    </source>
</evidence>
<dbReference type="PANTHER" id="PTHR21716:SF16">
    <property type="entry name" value="BLL1467 PROTEIN"/>
    <property type="match status" value="1"/>
</dbReference>
<organism evidence="7 8">
    <name type="scientific">Roseovarius lutimaris</name>
    <dbReference type="NCBI Taxonomy" id="1005928"/>
    <lineage>
        <taxon>Bacteria</taxon>
        <taxon>Pseudomonadati</taxon>
        <taxon>Pseudomonadota</taxon>
        <taxon>Alphaproteobacteria</taxon>
        <taxon>Rhodobacterales</taxon>
        <taxon>Roseobacteraceae</taxon>
        <taxon>Roseovarius</taxon>
    </lineage>
</organism>
<proteinExistence type="inferred from homology"/>
<dbReference type="STRING" id="1005928.SAMN04487859_10648"/>
<evidence type="ECO:0000313" key="8">
    <source>
        <dbReference type="Proteomes" id="UP000198599"/>
    </source>
</evidence>
<accession>A0A1I5AKD5</accession>
<feature type="transmembrane region" description="Helical" evidence="6">
    <location>
        <begin position="237"/>
        <end position="263"/>
    </location>
</feature>
<feature type="transmembrane region" description="Helical" evidence="6">
    <location>
        <begin position="34"/>
        <end position="55"/>
    </location>
</feature>
<feature type="transmembrane region" description="Helical" evidence="6">
    <location>
        <begin position="209"/>
        <end position="231"/>
    </location>
</feature>
<evidence type="ECO:0000313" key="7">
    <source>
        <dbReference type="EMBL" id="SFN62905.1"/>
    </source>
</evidence>
<dbReference type="OrthoDB" id="9799225at2"/>
<gene>
    <name evidence="7" type="ORF">SAMN04487859_10648</name>
</gene>
<feature type="transmembrane region" description="Helical" evidence="6">
    <location>
        <begin position="317"/>
        <end position="341"/>
    </location>
</feature>
<reference evidence="8" key="1">
    <citation type="submission" date="2016-10" db="EMBL/GenBank/DDBJ databases">
        <authorList>
            <person name="Varghese N."/>
            <person name="Submissions S."/>
        </authorList>
    </citation>
    <scope>NUCLEOTIDE SEQUENCE [LARGE SCALE GENOMIC DNA]</scope>
    <source>
        <strain evidence="8">DSM 28463</strain>
    </source>
</reference>
<dbReference type="GO" id="GO:0016020">
    <property type="term" value="C:membrane"/>
    <property type="evidence" value="ECO:0007669"/>
    <property type="project" value="UniProtKB-SubCell"/>
</dbReference>
<evidence type="ECO:0000256" key="6">
    <source>
        <dbReference type="SAM" id="Phobius"/>
    </source>
</evidence>
<keyword evidence="5 6" id="KW-0472">Membrane</keyword>
<dbReference type="Proteomes" id="UP000198599">
    <property type="component" value="Unassembled WGS sequence"/>
</dbReference>
<comment type="subcellular location">
    <subcellularLocation>
        <location evidence="1">Membrane</location>
        <topology evidence="1">Multi-pass membrane protein</topology>
    </subcellularLocation>
</comment>
<dbReference type="Pfam" id="PF01594">
    <property type="entry name" value="AI-2E_transport"/>
    <property type="match status" value="1"/>
</dbReference>
<dbReference type="EMBL" id="FOVP01000006">
    <property type="protein sequence ID" value="SFN62905.1"/>
    <property type="molecule type" value="Genomic_DNA"/>
</dbReference>
<keyword evidence="4 6" id="KW-1133">Transmembrane helix</keyword>